<dbReference type="Pfam" id="PF16399">
    <property type="entry name" value="Aquarius_N_1st"/>
    <property type="match status" value="1"/>
</dbReference>
<comment type="caution">
    <text evidence="2">The sequence shown here is derived from an EMBL/GenBank/DDBJ whole genome shotgun (WGS) entry which is preliminary data.</text>
</comment>
<feature type="domain" description="RNA helicase aquarius N-terminal" evidence="1">
    <location>
        <begin position="18"/>
        <end position="375"/>
    </location>
</feature>
<dbReference type="InterPro" id="IPR032174">
    <property type="entry name" value="Aquarius_N"/>
</dbReference>
<organism evidence="2 3">
    <name type="scientific">Debaryomyces fabryi</name>
    <dbReference type="NCBI Taxonomy" id="58627"/>
    <lineage>
        <taxon>Eukaryota</taxon>
        <taxon>Fungi</taxon>
        <taxon>Dikarya</taxon>
        <taxon>Ascomycota</taxon>
        <taxon>Saccharomycotina</taxon>
        <taxon>Pichiomycetes</taxon>
        <taxon>Debaryomycetaceae</taxon>
        <taxon>Debaryomyces</taxon>
    </lineage>
</organism>
<dbReference type="Proteomes" id="UP000054251">
    <property type="component" value="Unassembled WGS sequence"/>
</dbReference>
<accession>A0A0V1PXV9</accession>
<dbReference type="AlphaFoldDB" id="A0A0V1PXV9"/>
<reference evidence="2 3" key="1">
    <citation type="submission" date="2015-11" db="EMBL/GenBank/DDBJ databases">
        <title>The genome of Debaryomyces fabryi.</title>
        <authorList>
            <person name="Tafer H."/>
            <person name="Lopandic K."/>
        </authorList>
    </citation>
    <scope>NUCLEOTIDE SEQUENCE [LARGE SCALE GENOMIC DNA]</scope>
    <source>
        <strain evidence="2 3">CBS 789</strain>
    </source>
</reference>
<name>A0A0V1PXV9_9ASCO</name>
<evidence type="ECO:0000313" key="3">
    <source>
        <dbReference type="Proteomes" id="UP000054251"/>
    </source>
</evidence>
<keyword evidence="3" id="KW-1185">Reference proteome</keyword>
<sequence length="1182" mass="137220">MDIYSGVESNDSLISVLKKWYPKPPRKFSSKLVNEVHQIVINANSRDLYEILLNTSYFNNVLWPFFHQDITSNHIELLVCTILYDIEQGYSKLMDIVLTNGETFQVLFERLLNITISPCQLSNLRLHKNILLFLNQLVTFRLSHPVVKKSLNGLFSITTWSNLHEYQTLLKKNDLEKEFNLRQAIIEDCENKSAKSYLILKQRWAYTVLTNYMSSITEGEMIKHSEFINYLESLMQTIISCVSQLPIRNYFNSLLKGMQFLSCFYSVDENNHRRLLEFVKVLKNFVFYPISDFTGEEYLEGTKYQENFYELQKIIFERFSGVQQEKINDFILVPSVYNYSPKKLEEFLSNFDLEDLVVIANKLQIIDHISNEFKNTDFIKNAIANEVFTPEYNVKGLSQLVNGYSEADIIDEFNDIYSNESLFQPIPLPQIHNTQYLCLGDYIIREVLNLTADIKRLANNHICQVLDRLKLSLDQQNNLRIKGTSKYFSKLESLNVFDKSTAELTISANKDWLDSIKQNDYILLIQLIKPNKYSSRQRMVKYGLNMVRFKKVIELSGKNKQKNILIEWNESVQLENRFNYVIRLPAETSSLDRLKVIGNDVDVANITLPEYLTDLFLGIDKPTAAHFKSQHDRPYKLKIDCLNASQLKYELEIENNSKRRKVNDNQVSADPPYILKFDEDADKVAVKSIIGDKSTYQLSDDQALCIIPSVSTGVTIIDTPQNSDGHLLQAVIYNLQLNFPKERTLFLCPNEIYLDRFEIELTTFLKVYADPVKYNDKLDKLFNTLKLKLEQVETLSEFVGLKDMGFGQTCDNALLLFPKIKQAWENFLHTVKNDRLQITKYPFKDYFKIELGESLESDMQKIVVSYKTITQVFQDIQNLAPLVKFQNKKGELIKFLIRKYCQYLLVTPETLISQKVYQTKFDSIVCIGENIPQFNWFLPMVNNAYLRRVVVLGDFSRSNKSRWRFLGVPSIKLRKVSSRQEFLQYYNYEYNNELISVYNGAAANGGFEKTHQIIPVDVESNESVSVNEAEYSVALYQYMRLLGYPAPEISIIAMNAHQKVLIEEVLNAKCGKGESSDSSHFKFGWPTVELDDCCNPNSYLIISSFGRKYPKLQCLNAATSGLYIVGNYSQNSFPRKNLTVVNGEMYNKLIKRDSKHLYEIVGYDHLRQYVDQMTTMRMSTAK</sequence>
<evidence type="ECO:0000259" key="1">
    <source>
        <dbReference type="Pfam" id="PF16399"/>
    </source>
</evidence>
<evidence type="ECO:0000313" key="2">
    <source>
        <dbReference type="EMBL" id="KSA00940.1"/>
    </source>
</evidence>
<dbReference type="GeneID" id="26840319"/>
<proteinExistence type="predicted"/>
<dbReference type="OrthoDB" id="4014684at2759"/>
<protein>
    <recommendedName>
        <fullName evidence="1">RNA helicase aquarius N-terminal domain-containing protein</fullName>
    </recommendedName>
</protein>
<dbReference type="EMBL" id="LMYN01000069">
    <property type="protein sequence ID" value="KSA00940.1"/>
    <property type="molecule type" value="Genomic_DNA"/>
</dbReference>
<gene>
    <name evidence="2" type="ORF">AC631_03310</name>
</gene>
<dbReference type="RefSeq" id="XP_015467042.1">
    <property type="nucleotide sequence ID" value="XM_015612139.1"/>
</dbReference>